<evidence type="ECO:0000313" key="1">
    <source>
        <dbReference type="EMBL" id="NJC27477.1"/>
    </source>
</evidence>
<accession>A0ABX0XE39</accession>
<protein>
    <submittedName>
        <fullName evidence="1">ADP-ribosylglycohydrolase</fullName>
    </submittedName>
</protein>
<dbReference type="InterPro" id="IPR005502">
    <property type="entry name" value="Ribosyl_crysJ1"/>
</dbReference>
<comment type="caution">
    <text evidence="1">The sequence shown here is derived from an EMBL/GenBank/DDBJ whole genome shotgun (WGS) entry which is preliminary data.</text>
</comment>
<dbReference type="InterPro" id="IPR036705">
    <property type="entry name" value="Ribosyl_crysJ1_sf"/>
</dbReference>
<dbReference type="Gene3D" id="1.10.4080.10">
    <property type="entry name" value="ADP-ribosylation/Crystallin J1"/>
    <property type="match status" value="1"/>
</dbReference>
<reference evidence="1 2" key="1">
    <citation type="submission" date="2020-03" db="EMBL/GenBank/DDBJ databases">
        <title>Genomic Encyclopedia of Type Strains, Phase IV (KMG-IV): sequencing the most valuable type-strain genomes for metagenomic binning, comparative biology and taxonomic classification.</title>
        <authorList>
            <person name="Goeker M."/>
        </authorList>
    </citation>
    <scope>NUCLEOTIDE SEQUENCE [LARGE SCALE GENOMIC DNA]</scope>
    <source>
        <strain evidence="1 2">DSM 105096</strain>
    </source>
</reference>
<evidence type="ECO:0000313" key="2">
    <source>
        <dbReference type="Proteomes" id="UP000770785"/>
    </source>
</evidence>
<dbReference type="Proteomes" id="UP000770785">
    <property type="component" value="Unassembled WGS sequence"/>
</dbReference>
<dbReference type="Pfam" id="PF03747">
    <property type="entry name" value="ADP_ribosyl_GH"/>
    <property type="match status" value="1"/>
</dbReference>
<proteinExistence type="predicted"/>
<gene>
    <name evidence="1" type="ORF">GGR27_002994</name>
</gene>
<dbReference type="PANTHER" id="PTHR16222:SF12">
    <property type="entry name" value="ADP-RIBOSYLGLYCOHYDROLASE-RELATED"/>
    <property type="match status" value="1"/>
</dbReference>
<sequence length="257" mass="28128">MKGAIIGDIIGSRLERNGAKDYDFELVTTDCHFTDDTVLTIAVADAILNQRDFAEVVQEYALRYPDAGYGGTFKKWMHGDIFGPYGSWGNGAAMRVSPVGWLFNDIETVRAKARETARITHDHAEGLKGAEAVASAIFLCRQGGKKEDIRKYITDTFGYNLRRTIEEIRPEYTFDVSSQGSVPEAIIAFLDSENLVDAIRLAVSLGGDTDTQAAIAGSIAEAFYGPLAAPLEEVMNAFLPNEFIDVIGAFERVLQVS</sequence>
<keyword evidence="2" id="KW-1185">Reference proteome</keyword>
<name>A0ABX0XE39_9BACT</name>
<dbReference type="InterPro" id="IPR050792">
    <property type="entry name" value="ADP-ribosylglycohydrolase"/>
</dbReference>
<dbReference type="RefSeq" id="WP_168038614.1">
    <property type="nucleotide sequence ID" value="NZ_JAATJH010000005.1"/>
</dbReference>
<dbReference type="EMBL" id="JAATJH010000005">
    <property type="protein sequence ID" value="NJC27477.1"/>
    <property type="molecule type" value="Genomic_DNA"/>
</dbReference>
<dbReference type="PANTHER" id="PTHR16222">
    <property type="entry name" value="ADP-RIBOSYLGLYCOHYDROLASE"/>
    <property type="match status" value="1"/>
</dbReference>
<organism evidence="1 2">
    <name type="scientific">Neolewinella antarctica</name>
    <dbReference type="NCBI Taxonomy" id="442734"/>
    <lineage>
        <taxon>Bacteria</taxon>
        <taxon>Pseudomonadati</taxon>
        <taxon>Bacteroidota</taxon>
        <taxon>Saprospiria</taxon>
        <taxon>Saprospirales</taxon>
        <taxon>Lewinellaceae</taxon>
        <taxon>Neolewinella</taxon>
    </lineage>
</organism>
<dbReference type="SUPFAM" id="SSF101478">
    <property type="entry name" value="ADP-ribosylglycohydrolase"/>
    <property type="match status" value="1"/>
</dbReference>